<evidence type="ECO:0000313" key="1">
    <source>
        <dbReference type="EMBL" id="GBM84551.1"/>
    </source>
</evidence>
<proteinExistence type="predicted"/>
<accession>A0A4Y2J2V5</accession>
<dbReference type="OrthoDB" id="10017160at2759"/>
<dbReference type="InterPro" id="IPR036397">
    <property type="entry name" value="RNaseH_sf"/>
</dbReference>
<sequence>MLSSNVILTHDNTRLHFARWTQDILLPLRFDAFDDLPHNPDLAPSDYLPHLQAHGIRPNVSRITMHSTMLSKGGFISWRHIFFEEEISNLVKLYDRCLNSNDDCIER</sequence>
<comment type="caution">
    <text evidence="1">The sequence shown here is derived from an EMBL/GenBank/DDBJ whole genome shotgun (WGS) entry which is preliminary data.</text>
</comment>
<dbReference type="AlphaFoldDB" id="A0A4Y2J2V5"/>
<dbReference type="EMBL" id="BGPR01188578">
    <property type="protein sequence ID" value="GBM84551.1"/>
    <property type="molecule type" value="Genomic_DNA"/>
</dbReference>
<organism evidence="1 2">
    <name type="scientific">Araneus ventricosus</name>
    <name type="common">Orbweaver spider</name>
    <name type="synonym">Epeira ventricosa</name>
    <dbReference type="NCBI Taxonomy" id="182803"/>
    <lineage>
        <taxon>Eukaryota</taxon>
        <taxon>Metazoa</taxon>
        <taxon>Ecdysozoa</taxon>
        <taxon>Arthropoda</taxon>
        <taxon>Chelicerata</taxon>
        <taxon>Arachnida</taxon>
        <taxon>Araneae</taxon>
        <taxon>Araneomorphae</taxon>
        <taxon>Entelegynae</taxon>
        <taxon>Araneoidea</taxon>
        <taxon>Araneidae</taxon>
        <taxon>Araneus</taxon>
    </lineage>
</organism>
<reference evidence="1 2" key="1">
    <citation type="journal article" date="2019" name="Sci. Rep.">
        <title>Orb-weaving spider Araneus ventricosus genome elucidates the spidroin gene catalogue.</title>
        <authorList>
            <person name="Kono N."/>
            <person name="Nakamura H."/>
            <person name="Ohtoshi R."/>
            <person name="Moran D.A.P."/>
            <person name="Shinohara A."/>
            <person name="Yoshida Y."/>
            <person name="Fujiwara M."/>
            <person name="Mori M."/>
            <person name="Tomita M."/>
            <person name="Arakawa K."/>
        </authorList>
    </citation>
    <scope>NUCLEOTIDE SEQUENCE [LARGE SCALE GENOMIC DNA]</scope>
</reference>
<dbReference type="Gene3D" id="3.30.420.10">
    <property type="entry name" value="Ribonuclease H-like superfamily/Ribonuclease H"/>
    <property type="match status" value="1"/>
</dbReference>
<name>A0A4Y2J2V5_ARAVE</name>
<dbReference type="Proteomes" id="UP000499080">
    <property type="component" value="Unassembled WGS sequence"/>
</dbReference>
<protein>
    <recommendedName>
        <fullName evidence="3">Histone-lysine N-methyltransferase SETMAR</fullName>
    </recommendedName>
</protein>
<dbReference type="GO" id="GO:0003676">
    <property type="term" value="F:nucleic acid binding"/>
    <property type="evidence" value="ECO:0007669"/>
    <property type="project" value="InterPro"/>
</dbReference>
<evidence type="ECO:0000313" key="2">
    <source>
        <dbReference type="Proteomes" id="UP000499080"/>
    </source>
</evidence>
<gene>
    <name evidence="1" type="ORF">AVEN_80172_1</name>
</gene>
<keyword evidence="2" id="KW-1185">Reference proteome</keyword>
<evidence type="ECO:0008006" key="3">
    <source>
        <dbReference type="Google" id="ProtNLM"/>
    </source>
</evidence>